<proteinExistence type="predicted"/>
<evidence type="ECO:0000313" key="3">
    <source>
        <dbReference type="Proteomes" id="UP000076727"/>
    </source>
</evidence>
<accession>A0A165L6Y1</accession>
<dbReference type="STRING" id="1314783.A0A165L6Y1"/>
<protein>
    <recommendedName>
        <fullName evidence="1">F-box domain-containing protein</fullName>
    </recommendedName>
</protein>
<dbReference type="SUPFAM" id="SSF81383">
    <property type="entry name" value="F-box domain"/>
    <property type="match status" value="1"/>
</dbReference>
<dbReference type="Pfam" id="PF12937">
    <property type="entry name" value="F-box-like"/>
    <property type="match status" value="1"/>
</dbReference>
<dbReference type="OrthoDB" id="2804651at2759"/>
<dbReference type="AlphaFoldDB" id="A0A165L6Y1"/>
<dbReference type="Gene3D" id="3.80.10.10">
    <property type="entry name" value="Ribonuclease Inhibitor"/>
    <property type="match status" value="1"/>
</dbReference>
<name>A0A165L6Y1_9APHY</name>
<organism evidence="2 3">
    <name type="scientific">Daedalea quercina L-15889</name>
    <dbReference type="NCBI Taxonomy" id="1314783"/>
    <lineage>
        <taxon>Eukaryota</taxon>
        <taxon>Fungi</taxon>
        <taxon>Dikarya</taxon>
        <taxon>Basidiomycota</taxon>
        <taxon>Agaricomycotina</taxon>
        <taxon>Agaricomycetes</taxon>
        <taxon>Polyporales</taxon>
        <taxon>Fomitopsis</taxon>
    </lineage>
</organism>
<feature type="domain" description="F-box" evidence="1">
    <location>
        <begin position="117"/>
        <end position="181"/>
    </location>
</feature>
<evidence type="ECO:0000313" key="2">
    <source>
        <dbReference type="EMBL" id="KZT64022.1"/>
    </source>
</evidence>
<sequence length="604" mass="67453">MVSACIGTEMSTASRQIPQTFCVYHSNHRNPHPQLPPPSLQSAHSENIRPLTSQLLASSRVWTMASDTSVHQLAITLSTRLGKEAYFMCDLMLGDLETLLTSSRALVRCARNARQPINALPTEIFAKILQYAPIIEYERTGPCHLFDSGILRIKSVIVLAHVCRLWREIALNFSTLWNRICDTRPQTRAMFLQRSGSVPLSISLKDAPSPFMTALLQNDSGRFRELHWSDVSVETLKLQATFPAPNLEVLTLNGKMPFGRRTVSGEPVALFGGRGAPRLRVLSLDEIYCMPANQFPLLTSLHISDCFSLTVLLGLMHLLRSSPLLVDICLEDPYEESKWDGELDKSSSPSTLAHLECSRRVVFEGLSASSVNWILSRVALSPEAAVRITRTRSWPSILSVKLLDLPMMHDLTRLSIDFNAEGDVVLIAVGPRTGIRLQMAPNSPEGIALLQLPDLVQTRHIRELWIGKGWTDKTIRTPLKLHRFLSELSPLDLLVVHDGCIGQVVEALKISHSPTDSPRQPRSLQVILHHASATSILEALSAAQLLHMHILIAYHPRHPDPYHDDTDLELRSTSVTYKHYEMEPQMQLPVLCTRAAFEGWPSPA</sequence>
<dbReference type="InterPro" id="IPR036047">
    <property type="entry name" value="F-box-like_dom_sf"/>
</dbReference>
<evidence type="ECO:0000259" key="1">
    <source>
        <dbReference type="Pfam" id="PF12937"/>
    </source>
</evidence>
<reference evidence="2 3" key="1">
    <citation type="journal article" date="2016" name="Mol. Biol. Evol.">
        <title>Comparative Genomics of Early-Diverging Mushroom-Forming Fungi Provides Insights into the Origins of Lignocellulose Decay Capabilities.</title>
        <authorList>
            <person name="Nagy L.G."/>
            <person name="Riley R."/>
            <person name="Tritt A."/>
            <person name="Adam C."/>
            <person name="Daum C."/>
            <person name="Floudas D."/>
            <person name="Sun H."/>
            <person name="Yadav J.S."/>
            <person name="Pangilinan J."/>
            <person name="Larsson K.H."/>
            <person name="Matsuura K."/>
            <person name="Barry K."/>
            <person name="Labutti K."/>
            <person name="Kuo R."/>
            <person name="Ohm R.A."/>
            <person name="Bhattacharya S.S."/>
            <person name="Shirouzu T."/>
            <person name="Yoshinaga Y."/>
            <person name="Martin F.M."/>
            <person name="Grigoriev I.V."/>
            <person name="Hibbett D.S."/>
        </authorList>
    </citation>
    <scope>NUCLEOTIDE SEQUENCE [LARGE SCALE GENOMIC DNA]</scope>
    <source>
        <strain evidence="2 3">L-15889</strain>
    </source>
</reference>
<keyword evidence="3" id="KW-1185">Reference proteome</keyword>
<dbReference type="Proteomes" id="UP000076727">
    <property type="component" value="Unassembled WGS sequence"/>
</dbReference>
<dbReference type="InterPro" id="IPR032675">
    <property type="entry name" value="LRR_dom_sf"/>
</dbReference>
<gene>
    <name evidence="2" type="ORF">DAEQUDRAFT_815272</name>
</gene>
<dbReference type="Gene3D" id="1.20.1280.50">
    <property type="match status" value="1"/>
</dbReference>
<dbReference type="EMBL" id="KV429145">
    <property type="protein sequence ID" value="KZT64022.1"/>
    <property type="molecule type" value="Genomic_DNA"/>
</dbReference>
<dbReference type="InterPro" id="IPR001810">
    <property type="entry name" value="F-box_dom"/>
</dbReference>